<sequence>MKFYAIRSGQDPITKKSVGGLILNSWDQAKEYVTGVKGAEYKSFEDEDAAKSFLQGDGSQVTKALEMQPDVLYCYVDGSYNNNIPNYSYGICAVLNEKVVHIQNGQGNNPDAIEMQQIGGELLGAITSLQYAKNNRHPQVVILHDYLGVAHHATGFWKRTNKYSERYFTWMQNFFSSNTDMKVNFVKVKAHTGNNFNEIADGLAKLAIGIKPDAIFYRMVEKHHVSLKDQN</sequence>
<dbReference type="eggNOG" id="COG0328">
    <property type="taxonomic scope" value="Bacteria"/>
</dbReference>
<evidence type="ECO:0000259" key="1">
    <source>
        <dbReference type="PROSITE" id="PS50879"/>
    </source>
</evidence>
<dbReference type="HOGENOM" id="CLU_030894_2_1_9"/>
<dbReference type="GO" id="GO:0004523">
    <property type="term" value="F:RNA-DNA hybrid ribonuclease activity"/>
    <property type="evidence" value="ECO:0007669"/>
    <property type="project" value="InterPro"/>
</dbReference>
<feature type="domain" description="RNase H type-1" evidence="1">
    <location>
        <begin position="68"/>
        <end position="209"/>
    </location>
</feature>
<dbReference type="PROSITE" id="PS50879">
    <property type="entry name" value="RNASE_H_1"/>
    <property type="match status" value="1"/>
</dbReference>
<dbReference type="AlphaFoldDB" id="E3EK14"/>
<dbReference type="OrthoDB" id="9811552at2"/>
<dbReference type="InterPro" id="IPR011320">
    <property type="entry name" value="RNase_H1_N"/>
</dbReference>
<protein>
    <recommendedName>
        <fullName evidence="1">RNase H type-1 domain-containing protein</fullName>
    </recommendedName>
</protein>
<dbReference type="InterPro" id="IPR002156">
    <property type="entry name" value="RNaseH_domain"/>
</dbReference>
<evidence type="ECO:0000313" key="3">
    <source>
        <dbReference type="Proteomes" id="UP000006868"/>
    </source>
</evidence>
<dbReference type="InterPro" id="IPR009027">
    <property type="entry name" value="Ribosomal_bL9/RNase_H1_N"/>
</dbReference>
<dbReference type="InterPro" id="IPR037056">
    <property type="entry name" value="RNase_H1_N_sf"/>
</dbReference>
<keyword evidence="2" id="KW-0614">Plasmid</keyword>
<geneLocation type="plasmid" evidence="2 3">
    <name>pSC2</name>
</geneLocation>
<dbReference type="SUPFAM" id="SSF55658">
    <property type="entry name" value="L9 N-domain-like"/>
    <property type="match status" value="1"/>
</dbReference>
<dbReference type="CDD" id="cd09277">
    <property type="entry name" value="RNase_HI_bacteria_like"/>
    <property type="match status" value="1"/>
</dbReference>
<dbReference type="Pfam" id="PF00075">
    <property type="entry name" value="RNase_H"/>
    <property type="match status" value="1"/>
</dbReference>
<dbReference type="Gene3D" id="3.30.420.10">
    <property type="entry name" value="Ribonuclease H-like superfamily/Ribonuclease H"/>
    <property type="match status" value="1"/>
</dbReference>
<dbReference type="Pfam" id="PF01693">
    <property type="entry name" value="Cauli_VI"/>
    <property type="match status" value="1"/>
</dbReference>
<organism evidence="2 3">
    <name type="scientific">Paenibacillus polymyxa (strain SC2)</name>
    <name type="common">Bacillus polymyxa</name>
    <dbReference type="NCBI Taxonomy" id="886882"/>
    <lineage>
        <taxon>Bacteria</taxon>
        <taxon>Bacillati</taxon>
        <taxon>Bacillota</taxon>
        <taxon>Bacilli</taxon>
        <taxon>Bacillales</taxon>
        <taxon>Paenibacillaceae</taxon>
        <taxon>Paenibacillus</taxon>
    </lineage>
</organism>
<reference evidence="2 3" key="1">
    <citation type="journal article" date="2011" name="J. Bacteriol.">
        <title>Complete genome sequence of Paenibacillus polymyxa SC2, a strain of plant growth-promoting Rhizobacterium with broad-spectrum antimicrobial activity.</title>
        <authorList>
            <person name="Ma M."/>
            <person name="Wang C."/>
            <person name="Ding Y."/>
            <person name="Li L."/>
            <person name="Shen D."/>
            <person name="Jiang X."/>
            <person name="Guan D."/>
            <person name="Cao F."/>
            <person name="Chen H."/>
            <person name="Feng R."/>
            <person name="Wang X."/>
            <person name="Ge Y."/>
            <person name="Yao L."/>
            <person name="Bing X."/>
            <person name="Yang X."/>
            <person name="Li J."/>
            <person name="Du B."/>
        </authorList>
    </citation>
    <scope>NUCLEOTIDE SEQUENCE [LARGE SCALE GENOMIC DNA]</scope>
    <source>
        <strain evidence="2 3">SC2</strain>
        <plasmid evidence="3">pSC2</plasmid>
    </source>
</reference>
<gene>
    <name evidence="2" type="ORF">PPSC2_26555</name>
</gene>
<dbReference type="GO" id="GO:0003676">
    <property type="term" value="F:nucleic acid binding"/>
    <property type="evidence" value="ECO:0007669"/>
    <property type="project" value="InterPro"/>
</dbReference>
<dbReference type="SUPFAM" id="SSF53098">
    <property type="entry name" value="Ribonuclease H-like"/>
    <property type="match status" value="1"/>
</dbReference>
<dbReference type="InterPro" id="IPR012337">
    <property type="entry name" value="RNaseH-like_sf"/>
</dbReference>
<dbReference type="Proteomes" id="UP000006868">
    <property type="component" value="Plasmid pSC2"/>
</dbReference>
<dbReference type="KEGG" id="ppm:PPSC2_26555"/>
<name>E3EK14_PAEPS</name>
<dbReference type="PATRIC" id="fig|886882.15.peg.5601"/>
<dbReference type="Gene3D" id="3.40.970.10">
    <property type="entry name" value="Ribonuclease H1, N-terminal domain"/>
    <property type="match status" value="1"/>
</dbReference>
<evidence type="ECO:0000313" key="2">
    <source>
        <dbReference type="EMBL" id="ADO59723.2"/>
    </source>
</evidence>
<dbReference type="InterPro" id="IPR036397">
    <property type="entry name" value="RNaseH_sf"/>
</dbReference>
<proteinExistence type="predicted"/>
<accession>E3EK14</accession>
<dbReference type="EMBL" id="CP002214">
    <property type="protein sequence ID" value="ADO59723.2"/>
    <property type="molecule type" value="Genomic_DNA"/>
</dbReference>